<dbReference type="OrthoDB" id="2769405at2759"/>
<dbReference type="RefSeq" id="XP_012182286.1">
    <property type="nucleotide sequence ID" value="XM_012326896.1"/>
</dbReference>
<protein>
    <recommendedName>
        <fullName evidence="3">F-box domain-containing protein</fullName>
    </recommendedName>
</protein>
<dbReference type="AlphaFoldDB" id="J4G8K8"/>
<reference evidence="1 2" key="1">
    <citation type="journal article" date="2012" name="Appl. Environ. Microbiol.">
        <title>Short-read sequencing for genomic analysis of the brown rot fungus Fibroporia radiculosa.</title>
        <authorList>
            <person name="Tang J.D."/>
            <person name="Perkins A.D."/>
            <person name="Sonstegard T.S."/>
            <person name="Schroeder S.G."/>
            <person name="Burgess S.C."/>
            <person name="Diehl S.V."/>
        </authorList>
    </citation>
    <scope>NUCLEOTIDE SEQUENCE [LARGE SCALE GENOMIC DNA]</scope>
    <source>
        <strain evidence="1 2">TFFH 294</strain>
    </source>
</reference>
<dbReference type="GeneID" id="24097914"/>
<dbReference type="EMBL" id="HE797096">
    <property type="protein sequence ID" value="CCM03003.1"/>
    <property type="molecule type" value="Genomic_DNA"/>
</dbReference>
<dbReference type="HOGENOM" id="CLU_618248_0_0_1"/>
<dbReference type="InterPro" id="IPR032675">
    <property type="entry name" value="LRR_dom_sf"/>
</dbReference>
<dbReference type="SUPFAM" id="SSF52047">
    <property type="entry name" value="RNI-like"/>
    <property type="match status" value="1"/>
</dbReference>
<evidence type="ECO:0000313" key="1">
    <source>
        <dbReference type="EMBL" id="CCM03003.1"/>
    </source>
</evidence>
<evidence type="ECO:0000313" key="2">
    <source>
        <dbReference type="Proteomes" id="UP000006352"/>
    </source>
</evidence>
<dbReference type="STRING" id="599839.J4G8K8"/>
<dbReference type="InParanoid" id="J4G8K8"/>
<evidence type="ECO:0008006" key="3">
    <source>
        <dbReference type="Google" id="ProtNLM"/>
    </source>
</evidence>
<keyword evidence="2" id="KW-1185">Reference proteome</keyword>
<gene>
    <name evidence="1" type="ORF">FIBRA_05118</name>
</gene>
<dbReference type="Proteomes" id="UP000006352">
    <property type="component" value="Unassembled WGS sequence"/>
</dbReference>
<proteinExistence type="predicted"/>
<dbReference type="Gene3D" id="3.80.10.10">
    <property type="entry name" value="Ribonuclease Inhibitor"/>
    <property type="match status" value="1"/>
</dbReference>
<name>J4G8K8_9APHY</name>
<organism evidence="1 2">
    <name type="scientific">Fibroporia radiculosa</name>
    <dbReference type="NCBI Taxonomy" id="599839"/>
    <lineage>
        <taxon>Eukaryota</taxon>
        <taxon>Fungi</taxon>
        <taxon>Dikarya</taxon>
        <taxon>Basidiomycota</taxon>
        <taxon>Agaricomycotina</taxon>
        <taxon>Agaricomycetes</taxon>
        <taxon>Polyporales</taxon>
        <taxon>Fibroporiaceae</taxon>
        <taxon>Fibroporia</taxon>
    </lineage>
</organism>
<sequence>MYARRIKSLGHPTRKIAVTRATHPLDPNVLHLLSACREDLLLPNLHSLCLTVDDIDRGFLHHSSLLVGSPLKHFSLSFLNDIPKDTDSMISSIRHICATCDLEDFELISLSFPGRAALITDVLRPPASFRKFWVFDLSHSHVVRLASLPELREVKLGFRYDNNLDFLANASLSSYFPSLQVLNISVASLAICGDLLRIMGSANLRDLSVIHSGPIASDPNSFLEFFTLLNEHCSHSSLQAVTILQSGGPDGSLRSYAEISARSLAPMFVFSRLTDVYVDCSCTYDLNNDSLAQMARAWPKLEALTLGVDHGWEQLSNITFHGLSQLVRLCPKLHAIGVAVNVSVDDLRFEDPEIAQSSNGRVTRIDLGDSAMGEVDPVAKAFAHLFPNLCSIWIRRPVWQEAYTLEQNRRGGDIANDYWNAVQRQVRAYADAAAQGPSFDMII</sequence>
<accession>J4G8K8</accession>